<keyword evidence="7" id="KW-1185">Reference proteome</keyword>
<dbReference type="PROSITE" id="PS51062">
    <property type="entry name" value="RUNT"/>
    <property type="match status" value="1"/>
</dbReference>
<accession>A0A4Y2CT88</accession>
<comment type="subcellular location">
    <subcellularLocation>
        <location evidence="1">Nucleus</location>
    </subcellularLocation>
</comment>
<sequence length="106" mass="11810">KSFTLVITVSSNPPQVATYNKAIKITVDGPREPRNGGLHPKFCLSVYVILTDGELHPKFCLSVYVISTSVPGDILVLISGIVRFPVMEFPTGEYHTQKPRYNNSRF</sequence>
<dbReference type="Pfam" id="PF00853">
    <property type="entry name" value="Runt"/>
    <property type="match status" value="1"/>
</dbReference>
<evidence type="ECO:0000313" key="6">
    <source>
        <dbReference type="EMBL" id="GBM07156.1"/>
    </source>
</evidence>
<keyword evidence="2" id="KW-0805">Transcription regulation</keyword>
<dbReference type="PANTHER" id="PTHR11950:SF31">
    <property type="entry name" value="SEGMENTATION PROTEIN RUNT"/>
    <property type="match status" value="1"/>
</dbReference>
<evidence type="ECO:0000259" key="5">
    <source>
        <dbReference type="PROSITE" id="PS51062"/>
    </source>
</evidence>
<dbReference type="SUPFAM" id="SSF49417">
    <property type="entry name" value="p53-like transcription factors"/>
    <property type="match status" value="1"/>
</dbReference>
<comment type="caution">
    <text evidence="6">The sequence shown here is derived from an EMBL/GenBank/DDBJ whole genome shotgun (WGS) entry which is preliminary data.</text>
</comment>
<dbReference type="InterPro" id="IPR012346">
    <property type="entry name" value="p53/RUNT-type_TF_DNA-bd_sf"/>
</dbReference>
<gene>
    <name evidence="6" type="ORF">AVEN_15411-2_1</name>
</gene>
<evidence type="ECO:0000256" key="3">
    <source>
        <dbReference type="ARBA" id="ARBA00023163"/>
    </source>
</evidence>
<reference evidence="6 7" key="1">
    <citation type="journal article" date="2019" name="Sci. Rep.">
        <title>Orb-weaving spider Araneus ventricosus genome elucidates the spidroin gene catalogue.</title>
        <authorList>
            <person name="Kono N."/>
            <person name="Nakamura H."/>
            <person name="Ohtoshi R."/>
            <person name="Moran D.A.P."/>
            <person name="Shinohara A."/>
            <person name="Yoshida Y."/>
            <person name="Fujiwara M."/>
            <person name="Mori M."/>
            <person name="Tomita M."/>
            <person name="Arakawa K."/>
        </authorList>
    </citation>
    <scope>NUCLEOTIDE SEQUENCE [LARGE SCALE GENOMIC DNA]</scope>
</reference>
<dbReference type="EMBL" id="BGPR01000239">
    <property type="protein sequence ID" value="GBM07156.1"/>
    <property type="molecule type" value="Genomic_DNA"/>
</dbReference>
<dbReference type="OrthoDB" id="10029800at2759"/>
<dbReference type="GO" id="GO:0000981">
    <property type="term" value="F:DNA-binding transcription factor activity, RNA polymerase II-specific"/>
    <property type="evidence" value="ECO:0007669"/>
    <property type="project" value="TreeGrafter"/>
</dbReference>
<dbReference type="GO" id="GO:0005524">
    <property type="term" value="F:ATP binding"/>
    <property type="evidence" value="ECO:0007669"/>
    <property type="project" value="InterPro"/>
</dbReference>
<feature type="non-terminal residue" evidence="6">
    <location>
        <position position="1"/>
    </location>
</feature>
<dbReference type="GO" id="GO:0005634">
    <property type="term" value="C:nucleus"/>
    <property type="evidence" value="ECO:0007669"/>
    <property type="project" value="UniProtKB-SubCell"/>
</dbReference>
<dbReference type="Proteomes" id="UP000499080">
    <property type="component" value="Unassembled WGS sequence"/>
</dbReference>
<dbReference type="Gene3D" id="2.60.40.720">
    <property type="match status" value="1"/>
</dbReference>
<proteinExistence type="predicted"/>
<evidence type="ECO:0000313" key="7">
    <source>
        <dbReference type="Proteomes" id="UP000499080"/>
    </source>
</evidence>
<name>A0A4Y2CT88_ARAVE</name>
<dbReference type="PANTHER" id="PTHR11950">
    <property type="entry name" value="RUNT RELATED"/>
    <property type="match status" value="1"/>
</dbReference>
<keyword evidence="3" id="KW-0804">Transcription</keyword>
<evidence type="ECO:0000256" key="2">
    <source>
        <dbReference type="ARBA" id="ARBA00023015"/>
    </source>
</evidence>
<dbReference type="InterPro" id="IPR008967">
    <property type="entry name" value="p53-like_TF_DNA-bd_sf"/>
</dbReference>
<feature type="domain" description="Runt" evidence="5">
    <location>
        <begin position="1"/>
        <end position="35"/>
    </location>
</feature>
<dbReference type="InterPro" id="IPR000040">
    <property type="entry name" value="AML1_Runt"/>
</dbReference>
<dbReference type="GO" id="GO:0000978">
    <property type="term" value="F:RNA polymerase II cis-regulatory region sequence-specific DNA binding"/>
    <property type="evidence" value="ECO:0007669"/>
    <property type="project" value="TreeGrafter"/>
</dbReference>
<keyword evidence="4" id="KW-0539">Nucleus</keyword>
<dbReference type="AlphaFoldDB" id="A0A4Y2CT88"/>
<organism evidence="6 7">
    <name type="scientific">Araneus ventricosus</name>
    <name type="common">Orbweaver spider</name>
    <name type="synonym">Epeira ventricosa</name>
    <dbReference type="NCBI Taxonomy" id="182803"/>
    <lineage>
        <taxon>Eukaryota</taxon>
        <taxon>Metazoa</taxon>
        <taxon>Ecdysozoa</taxon>
        <taxon>Arthropoda</taxon>
        <taxon>Chelicerata</taxon>
        <taxon>Arachnida</taxon>
        <taxon>Araneae</taxon>
        <taxon>Araneomorphae</taxon>
        <taxon>Entelegynae</taxon>
        <taxon>Araneoidea</taxon>
        <taxon>Araneidae</taxon>
        <taxon>Araneus</taxon>
    </lineage>
</organism>
<protein>
    <recommendedName>
        <fullName evidence="5">Runt domain-containing protein</fullName>
    </recommendedName>
</protein>
<dbReference type="InterPro" id="IPR013524">
    <property type="entry name" value="Runt_dom"/>
</dbReference>
<evidence type="ECO:0000256" key="4">
    <source>
        <dbReference type="ARBA" id="ARBA00023242"/>
    </source>
</evidence>
<evidence type="ECO:0000256" key="1">
    <source>
        <dbReference type="ARBA" id="ARBA00004123"/>
    </source>
</evidence>